<dbReference type="InterPro" id="IPR016186">
    <property type="entry name" value="C-type_lectin-like/link_sf"/>
</dbReference>
<accession>A0A8S3R5X1</accession>
<dbReference type="OrthoDB" id="6153550at2759"/>
<dbReference type="Proteomes" id="UP000683360">
    <property type="component" value="Unassembled WGS sequence"/>
</dbReference>
<comment type="caution">
    <text evidence="2">The sequence shown here is derived from an EMBL/GenBank/DDBJ whole genome shotgun (WGS) entry which is preliminary data.</text>
</comment>
<dbReference type="CDD" id="cd00037">
    <property type="entry name" value="CLECT"/>
    <property type="match status" value="2"/>
</dbReference>
<name>A0A8S3R5X1_MYTED</name>
<gene>
    <name evidence="2" type="ORF">MEDL_15167</name>
</gene>
<evidence type="ECO:0000313" key="3">
    <source>
        <dbReference type="Proteomes" id="UP000683360"/>
    </source>
</evidence>
<protein>
    <recommendedName>
        <fullName evidence="1">C-type lectin domain-containing protein</fullName>
    </recommendedName>
</protein>
<dbReference type="InterPro" id="IPR016187">
    <property type="entry name" value="CTDL_fold"/>
</dbReference>
<feature type="domain" description="C-type lectin" evidence="1">
    <location>
        <begin position="36"/>
        <end position="161"/>
    </location>
</feature>
<evidence type="ECO:0000313" key="2">
    <source>
        <dbReference type="EMBL" id="CAG2200504.1"/>
    </source>
</evidence>
<proteinExistence type="predicted"/>
<feature type="domain" description="C-type lectin" evidence="1">
    <location>
        <begin position="165"/>
        <end position="294"/>
    </location>
</feature>
<keyword evidence="3" id="KW-1185">Reference proteome</keyword>
<reference evidence="2" key="1">
    <citation type="submission" date="2021-03" db="EMBL/GenBank/DDBJ databases">
        <authorList>
            <person name="Bekaert M."/>
        </authorList>
    </citation>
    <scope>NUCLEOTIDE SEQUENCE</scope>
</reference>
<evidence type="ECO:0000259" key="1">
    <source>
        <dbReference type="SMART" id="SM00034"/>
    </source>
</evidence>
<organism evidence="2 3">
    <name type="scientific">Mytilus edulis</name>
    <name type="common">Blue mussel</name>
    <dbReference type="NCBI Taxonomy" id="6550"/>
    <lineage>
        <taxon>Eukaryota</taxon>
        <taxon>Metazoa</taxon>
        <taxon>Spiralia</taxon>
        <taxon>Lophotrochozoa</taxon>
        <taxon>Mollusca</taxon>
        <taxon>Bivalvia</taxon>
        <taxon>Autobranchia</taxon>
        <taxon>Pteriomorphia</taxon>
        <taxon>Mytilida</taxon>
        <taxon>Mytiloidea</taxon>
        <taxon>Mytilidae</taxon>
        <taxon>Mytilinae</taxon>
        <taxon>Mytilus</taxon>
    </lineage>
</organism>
<dbReference type="SUPFAM" id="SSF56436">
    <property type="entry name" value="C-type lectin-like"/>
    <property type="match status" value="2"/>
</dbReference>
<dbReference type="AlphaFoldDB" id="A0A8S3R5X1"/>
<sequence length="297" mass="34383">MNISLIDLNFKASKINNMLFNNNSTTCDLYLEGSRCPSDIDGFMHYRHLDLCYNFNPEHYIDYLGHIQPTCESYGGELLRIDSQEHQAYIEHILEGRTTIRVAIQGHLHNPSFAWTLDDGSPLPFTPCRHTKGCVLHSKTFKYSVPEQVQDGWKFYLLVVQGSRCPSDINGFMHYRHLDLCYNFNPEHFIDYPGHIQLTCSSYGGELLRIDSPERQTYIKHILEGRTTIRVAIQGHSYNPSFAWTLDDGAPLPFTPWCSGAPLIGQFYLQIFQDDCWTEQDDFNLNKNNIFLCERRP</sequence>
<dbReference type="Gene3D" id="3.10.100.10">
    <property type="entry name" value="Mannose-Binding Protein A, subunit A"/>
    <property type="match status" value="2"/>
</dbReference>
<dbReference type="EMBL" id="CAJPWZ010000750">
    <property type="protein sequence ID" value="CAG2200504.1"/>
    <property type="molecule type" value="Genomic_DNA"/>
</dbReference>
<dbReference type="SMART" id="SM00034">
    <property type="entry name" value="CLECT"/>
    <property type="match status" value="2"/>
</dbReference>
<dbReference type="InterPro" id="IPR001304">
    <property type="entry name" value="C-type_lectin-like"/>
</dbReference>